<dbReference type="AlphaFoldDB" id="C1FJG8"/>
<dbReference type="SUPFAM" id="SSF46565">
    <property type="entry name" value="Chaperone J-domain"/>
    <property type="match status" value="1"/>
</dbReference>
<dbReference type="RefSeq" id="XP_002509334.1">
    <property type="nucleotide sequence ID" value="XM_002509288.1"/>
</dbReference>
<protein>
    <recommendedName>
        <fullName evidence="2">J domain-containing protein</fullName>
    </recommendedName>
</protein>
<dbReference type="EMBL" id="CP001577">
    <property type="protein sequence ID" value="ACO70592.1"/>
    <property type="molecule type" value="Genomic_DNA"/>
</dbReference>
<dbReference type="Proteomes" id="UP000002009">
    <property type="component" value="Chromosome 12"/>
</dbReference>
<dbReference type="eggNOG" id="KOG0714">
    <property type="taxonomic scope" value="Eukaryota"/>
</dbReference>
<dbReference type="OrthoDB" id="10250354at2759"/>
<keyword evidence="4" id="KW-1185">Reference proteome</keyword>
<feature type="compositionally biased region" description="Gly residues" evidence="1">
    <location>
        <begin position="514"/>
        <end position="530"/>
    </location>
</feature>
<gene>
    <name evidence="3" type="ORF">MICPUN_62993</name>
</gene>
<evidence type="ECO:0000313" key="4">
    <source>
        <dbReference type="Proteomes" id="UP000002009"/>
    </source>
</evidence>
<feature type="compositionally biased region" description="Basic and acidic residues" evidence="1">
    <location>
        <begin position="497"/>
        <end position="510"/>
    </location>
</feature>
<dbReference type="PANTHER" id="PTHR24074">
    <property type="entry name" value="CO-CHAPERONE PROTEIN DJLA"/>
    <property type="match status" value="1"/>
</dbReference>
<feature type="region of interest" description="Disordered" evidence="1">
    <location>
        <begin position="9"/>
        <end position="30"/>
    </location>
</feature>
<dbReference type="KEGG" id="mis:MICPUN_62993"/>
<dbReference type="PRINTS" id="PR00625">
    <property type="entry name" value="JDOMAIN"/>
</dbReference>
<dbReference type="PROSITE" id="PS00636">
    <property type="entry name" value="DNAJ_1"/>
    <property type="match status" value="1"/>
</dbReference>
<organism evidence="3 4">
    <name type="scientific">Micromonas commoda (strain RCC299 / NOUM17 / CCMP2709)</name>
    <name type="common">Picoplanktonic green alga</name>
    <dbReference type="NCBI Taxonomy" id="296587"/>
    <lineage>
        <taxon>Eukaryota</taxon>
        <taxon>Viridiplantae</taxon>
        <taxon>Chlorophyta</taxon>
        <taxon>Mamiellophyceae</taxon>
        <taxon>Mamiellales</taxon>
        <taxon>Mamiellaceae</taxon>
        <taxon>Micromonas</taxon>
    </lineage>
</organism>
<dbReference type="InterPro" id="IPR018253">
    <property type="entry name" value="DnaJ_domain_CS"/>
</dbReference>
<dbReference type="CDD" id="cd06257">
    <property type="entry name" value="DnaJ"/>
    <property type="match status" value="1"/>
</dbReference>
<dbReference type="SMART" id="SM00271">
    <property type="entry name" value="DnaJ"/>
    <property type="match status" value="1"/>
</dbReference>
<proteinExistence type="predicted"/>
<dbReference type="InterPro" id="IPR036869">
    <property type="entry name" value="J_dom_sf"/>
</dbReference>
<dbReference type="InParanoid" id="C1FJG8"/>
<dbReference type="Pfam" id="PF00226">
    <property type="entry name" value="DnaJ"/>
    <property type="match status" value="1"/>
</dbReference>
<evidence type="ECO:0000256" key="1">
    <source>
        <dbReference type="SAM" id="MobiDB-lite"/>
    </source>
</evidence>
<dbReference type="OMA" id="YSLRKMY"/>
<dbReference type="GeneID" id="8248219"/>
<name>C1FJG8_MICCC</name>
<accession>C1FJG8</accession>
<feature type="domain" description="J" evidence="2">
    <location>
        <begin position="538"/>
        <end position="608"/>
    </location>
</feature>
<dbReference type="PROSITE" id="PS50076">
    <property type="entry name" value="DNAJ_2"/>
    <property type="match status" value="1"/>
</dbReference>
<reference evidence="3 4" key="1">
    <citation type="journal article" date="2009" name="Science">
        <title>Green evolution and dynamic adaptations revealed by genomes of the marine picoeukaryotes Micromonas.</title>
        <authorList>
            <person name="Worden A.Z."/>
            <person name="Lee J.H."/>
            <person name="Mock T."/>
            <person name="Rouze P."/>
            <person name="Simmons M.P."/>
            <person name="Aerts A.L."/>
            <person name="Allen A.E."/>
            <person name="Cuvelier M.L."/>
            <person name="Derelle E."/>
            <person name="Everett M.V."/>
            <person name="Foulon E."/>
            <person name="Grimwood J."/>
            <person name="Gundlach H."/>
            <person name="Henrissat B."/>
            <person name="Napoli C."/>
            <person name="McDonald S.M."/>
            <person name="Parker M.S."/>
            <person name="Rombauts S."/>
            <person name="Salamov A."/>
            <person name="Von Dassow P."/>
            <person name="Badger J.H."/>
            <person name="Coutinho P.M."/>
            <person name="Demir E."/>
            <person name="Dubchak I."/>
            <person name="Gentemann C."/>
            <person name="Eikrem W."/>
            <person name="Gready J.E."/>
            <person name="John U."/>
            <person name="Lanier W."/>
            <person name="Lindquist E.A."/>
            <person name="Lucas S."/>
            <person name="Mayer K.F."/>
            <person name="Moreau H."/>
            <person name="Not F."/>
            <person name="Otillar R."/>
            <person name="Panaud O."/>
            <person name="Pangilinan J."/>
            <person name="Paulsen I."/>
            <person name="Piegu B."/>
            <person name="Poliakov A."/>
            <person name="Robbens S."/>
            <person name="Schmutz J."/>
            <person name="Toulza E."/>
            <person name="Wyss T."/>
            <person name="Zelensky A."/>
            <person name="Zhou K."/>
            <person name="Armbrust E.V."/>
            <person name="Bhattacharya D."/>
            <person name="Goodenough U.W."/>
            <person name="Van de Peer Y."/>
            <person name="Grigoriev I.V."/>
        </authorList>
    </citation>
    <scope>NUCLEOTIDE SEQUENCE [LARGE SCALE GENOMIC DNA]</scope>
    <source>
        <strain evidence="4">RCC299 / NOUM17</strain>
    </source>
</reference>
<evidence type="ECO:0000313" key="3">
    <source>
        <dbReference type="EMBL" id="ACO70592.1"/>
    </source>
</evidence>
<dbReference type="InterPro" id="IPR001623">
    <property type="entry name" value="DnaJ_domain"/>
</dbReference>
<dbReference type="STRING" id="296587.C1FJG8"/>
<sequence length="608" mass="68255">MLRGARELARRLPLASGSGPSSRAWGVAASSRDDARESTWMPRSICRQRRDAATSSREDTRPCYGGDARNHIGLEFKLTADDAQRALRKWANAKPFRPWSLVDGDRREPTLRPVFLPYWIFDVTVSVKYRGKVGFDAGEKKEWVEVDTWRDGGTTTYDSTRSEVQVCASFAHRRDLAAAVTGAHVGRLPATGAVGQSQNQNQNQNQNDVTMVPMPDPADAALRAARSGAGPPGSVEVERYGMKRSLAWELASRRIRETERAKARRRLLESHKATYAKDVVLDVELHPGRRVRAARLPCYIARFTHGELQGVDNKISDAVHHAFVCGYTGNVAVHDEIVCQNKVRALTVLACSVPGLAAAYAFGPEHYGTIAAQTVGASAVLSTVSGIVARQFPRVAREREEAERVADEESAFAAAMRHGAASGSGDGAGVKAAWMDEPVQQRRDDVEWGRWKETDKGNWDEHKREEWAASIWQWQKIRRREREERRRAEEIMRARMEEAERRDEEKEKRWGPGWRTGGPRARGGPGGGSSSRGRDVKGYYRLLGLHKKTHRATAEEIKTAYRREAMEWHPDKHQGTDAKERAARTFRQLQKAYQVLGNQQERDVYDAQ</sequence>
<dbReference type="Gene3D" id="1.10.287.110">
    <property type="entry name" value="DnaJ domain"/>
    <property type="match status" value="1"/>
</dbReference>
<evidence type="ECO:0000259" key="2">
    <source>
        <dbReference type="PROSITE" id="PS50076"/>
    </source>
</evidence>
<feature type="region of interest" description="Disordered" evidence="1">
    <location>
        <begin position="497"/>
        <end position="535"/>
    </location>
</feature>
<dbReference type="InterPro" id="IPR050817">
    <property type="entry name" value="DjlA_DnaK_co-chaperone"/>
</dbReference>